<keyword evidence="3" id="KW-1185">Reference proteome</keyword>
<evidence type="ECO:0000313" key="3">
    <source>
        <dbReference type="Proteomes" id="UP000267027"/>
    </source>
</evidence>
<dbReference type="EMBL" id="UYYA01000099">
    <property type="protein sequence ID" value="VDM52419.1"/>
    <property type="molecule type" value="Genomic_DNA"/>
</dbReference>
<evidence type="ECO:0000256" key="1">
    <source>
        <dbReference type="SAM" id="MobiDB-lite"/>
    </source>
</evidence>
<dbReference type="AlphaFoldDB" id="A0A0R3PB21"/>
<protein>
    <submittedName>
        <fullName evidence="2 4">Uncharacterized protein</fullName>
    </submittedName>
</protein>
<feature type="compositionally biased region" description="Basic and acidic residues" evidence="1">
    <location>
        <begin position="100"/>
        <end position="111"/>
    </location>
</feature>
<sequence length="111" mass="12239">MTKYCNNSKGDVALRAEITIIYKNNDNSSSDKISLVSSLGETVLRKDRGATRCALKQFDNHEQSFAIHKQPFAIFGESVDDDEPYNVGSVKRRTNGAGRAKTDEGILEKVG</sequence>
<accession>A0A0R3PB21</accession>
<dbReference type="WBParaSite" id="ACOC_0000083301-mRNA-1">
    <property type="protein sequence ID" value="ACOC_0000083301-mRNA-1"/>
    <property type="gene ID" value="ACOC_0000083301"/>
</dbReference>
<evidence type="ECO:0000313" key="2">
    <source>
        <dbReference type="EMBL" id="VDM52419.1"/>
    </source>
</evidence>
<reference evidence="4" key="1">
    <citation type="submission" date="2017-02" db="UniProtKB">
        <authorList>
            <consortium name="WormBaseParasite"/>
        </authorList>
    </citation>
    <scope>IDENTIFICATION</scope>
</reference>
<dbReference type="Proteomes" id="UP000267027">
    <property type="component" value="Unassembled WGS sequence"/>
</dbReference>
<gene>
    <name evidence="2" type="ORF">ACOC_LOCUS834</name>
</gene>
<organism evidence="4">
    <name type="scientific">Angiostrongylus costaricensis</name>
    <name type="common">Nematode worm</name>
    <dbReference type="NCBI Taxonomy" id="334426"/>
    <lineage>
        <taxon>Eukaryota</taxon>
        <taxon>Metazoa</taxon>
        <taxon>Ecdysozoa</taxon>
        <taxon>Nematoda</taxon>
        <taxon>Chromadorea</taxon>
        <taxon>Rhabditida</taxon>
        <taxon>Rhabditina</taxon>
        <taxon>Rhabditomorpha</taxon>
        <taxon>Strongyloidea</taxon>
        <taxon>Metastrongylidae</taxon>
        <taxon>Angiostrongylus</taxon>
    </lineage>
</organism>
<proteinExistence type="predicted"/>
<name>A0A0R3PB21_ANGCS</name>
<reference evidence="2 3" key="2">
    <citation type="submission" date="2018-11" db="EMBL/GenBank/DDBJ databases">
        <authorList>
            <consortium name="Pathogen Informatics"/>
        </authorList>
    </citation>
    <scope>NUCLEOTIDE SEQUENCE [LARGE SCALE GENOMIC DNA]</scope>
    <source>
        <strain evidence="2 3">Costa Rica</strain>
    </source>
</reference>
<evidence type="ECO:0000313" key="4">
    <source>
        <dbReference type="WBParaSite" id="ACOC_0000083301-mRNA-1"/>
    </source>
</evidence>
<feature type="region of interest" description="Disordered" evidence="1">
    <location>
        <begin position="86"/>
        <end position="111"/>
    </location>
</feature>